<dbReference type="Proteomes" id="UP000240883">
    <property type="component" value="Unassembled WGS sequence"/>
</dbReference>
<keyword evidence="4" id="KW-1185">Reference proteome</keyword>
<dbReference type="EMBL" id="KZ678136">
    <property type="protein sequence ID" value="PSN66373.1"/>
    <property type="molecule type" value="Genomic_DNA"/>
</dbReference>
<sequence>MACVHYLLTASLLLSRLLACRPDQDHPSSRPTPVNLWNQTLPANRPVAVGCCTDWLRLGWLTSGTAVQRMAPLASARRPHSIPDPSPFLARQSLDSGTQPARANSLGL</sequence>
<evidence type="ECO:0000256" key="1">
    <source>
        <dbReference type="SAM" id="MobiDB-lite"/>
    </source>
</evidence>
<evidence type="ECO:0000313" key="4">
    <source>
        <dbReference type="Proteomes" id="UP000240883"/>
    </source>
</evidence>
<evidence type="ECO:0008006" key="5">
    <source>
        <dbReference type="Google" id="ProtNLM"/>
    </source>
</evidence>
<feature type="region of interest" description="Disordered" evidence="1">
    <location>
        <begin position="75"/>
        <end position="108"/>
    </location>
</feature>
<evidence type="ECO:0000256" key="2">
    <source>
        <dbReference type="SAM" id="SignalP"/>
    </source>
</evidence>
<dbReference type="AlphaFoldDB" id="A0A2T2NLR7"/>
<gene>
    <name evidence="3" type="ORF">BS50DRAFT_413426</name>
</gene>
<protein>
    <recommendedName>
        <fullName evidence="5">Secreted protein</fullName>
    </recommendedName>
</protein>
<organism evidence="3 4">
    <name type="scientific">Corynespora cassiicola Philippines</name>
    <dbReference type="NCBI Taxonomy" id="1448308"/>
    <lineage>
        <taxon>Eukaryota</taxon>
        <taxon>Fungi</taxon>
        <taxon>Dikarya</taxon>
        <taxon>Ascomycota</taxon>
        <taxon>Pezizomycotina</taxon>
        <taxon>Dothideomycetes</taxon>
        <taxon>Pleosporomycetidae</taxon>
        <taxon>Pleosporales</taxon>
        <taxon>Corynesporascaceae</taxon>
        <taxon>Corynespora</taxon>
    </lineage>
</organism>
<keyword evidence="2" id="KW-0732">Signal</keyword>
<accession>A0A2T2NLR7</accession>
<evidence type="ECO:0000313" key="3">
    <source>
        <dbReference type="EMBL" id="PSN66373.1"/>
    </source>
</evidence>
<feature type="chain" id="PRO_5015753343" description="Secreted protein" evidence="2">
    <location>
        <begin position="20"/>
        <end position="108"/>
    </location>
</feature>
<proteinExistence type="predicted"/>
<feature type="compositionally biased region" description="Polar residues" evidence="1">
    <location>
        <begin position="93"/>
        <end position="108"/>
    </location>
</feature>
<name>A0A2T2NLR7_CORCC</name>
<feature type="signal peptide" evidence="2">
    <location>
        <begin position="1"/>
        <end position="19"/>
    </location>
</feature>
<reference evidence="3 4" key="1">
    <citation type="journal article" date="2018" name="Front. Microbiol.">
        <title>Genome-Wide Analysis of Corynespora cassiicola Leaf Fall Disease Putative Effectors.</title>
        <authorList>
            <person name="Lopez D."/>
            <person name="Ribeiro S."/>
            <person name="Label P."/>
            <person name="Fumanal B."/>
            <person name="Venisse J.S."/>
            <person name="Kohler A."/>
            <person name="de Oliveira R.R."/>
            <person name="Labutti K."/>
            <person name="Lipzen A."/>
            <person name="Lail K."/>
            <person name="Bauer D."/>
            <person name="Ohm R.A."/>
            <person name="Barry K.W."/>
            <person name="Spatafora J."/>
            <person name="Grigoriev I.V."/>
            <person name="Martin F.M."/>
            <person name="Pujade-Renaud V."/>
        </authorList>
    </citation>
    <scope>NUCLEOTIDE SEQUENCE [LARGE SCALE GENOMIC DNA]</scope>
    <source>
        <strain evidence="3 4">Philippines</strain>
    </source>
</reference>